<protein>
    <recommendedName>
        <fullName evidence="2">DUF6534 domain-containing protein</fullName>
    </recommendedName>
</protein>
<organism evidence="3 4">
    <name type="scientific">Lyophyllum shimeji</name>
    <name type="common">Hon-shimeji</name>
    <name type="synonym">Tricholoma shimeji</name>
    <dbReference type="NCBI Taxonomy" id="47721"/>
    <lineage>
        <taxon>Eukaryota</taxon>
        <taxon>Fungi</taxon>
        <taxon>Dikarya</taxon>
        <taxon>Basidiomycota</taxon>
        <taxon>Agaricomycotina</taxon>
        <taxon>Agaricomycetes</taxon>
        <taxon>Agaricomycetidae</taxon>
        <taxon>Agaricales</taxon>
        <taxon>Tricholomatineae</taxon>
        <taxon>Lyophyllaceae</taxon>
        <taxon>Lyophyllum</taxon>
    </lineage>
</organism>
<keyword evidence="1" id="KW-0472">Membrane</keyword>
<feature type="transmembrane region" description="Helical" evidence="1">
    <location>
        <begin position="215"/>
        <end position="244"/>
    </location>
</feature>
<evidence type="ECO:0000259" key="2">
    <source>
        <dbReference type="Pfam" id="PF20152"/>
    </source>
</evidence>
<gene>
    <name evidence="3" type="ORF">LshimejAT787_0805380</name>
</gene>
<reference evidence="3" key="1">
    <citation type="submission" date="2022-07" db="EMBL/GenBank/DDBJ databases">
        <title>The genome of Lyophyllum shimeji provides insight into the initial evolution of ectomycorrhizal fungal genome.</title>
        <authorList>
            <person name="Kobayashi Y."/>
            <person name="Shibata T."/>
            <person name="Hirakawa H."/>
            <person name="Shigenobu S."/>
            <person name="Nishiyama T."/>
            <person name="Yamada A."/>
            <person name="Hasebe M."/>
            <person name="Kawaguchi M."/>
        </authorList>
    </citation>
    <scope>NUCLEOTIDE SEQUENCE</scope>
    <source>
        <strain evidence="3">AT787</strain>
    </source>
</reference>
<sequence>MSSAQTPFQLDSKLGAAFLGNLFAGIFYGVTCVQSYIYYKGSAKDREWFRMLIFSLWFLDTLHLAFVTHGLYFYLVSNFGNLTALVYPTWSILVRHAVSDWRIDHIDTWRRAEIYLTCVSDFIIRCIFGRRVWMMTGRSKVLAACVAATSLSTFVTGFAFATRAFSVKTFENFAKISYFLYTALGSGVAADLLIAGSLCISLSRSRIGFKKTDSLVNLLMMYAINTSLLTTVCSAACFITYAIWPKEFTFIGIYFSLPKLYLNSLLAMLNSREALSEKISGVSDITTDLSSTRHTTKSSNTRHGQSIVVSINREVVDDFELGNMDKPR</sequence>
<feature type="domain" description="DUF6534" evidence="2">
    <location>
        <begin position="188"/>
        <end position="273"/>
    </location>
</feature>
<feature type="transmembrane region" description="Helical" evidence="1">
    <location>
        <begin position="16"/>
        <end position="39"/>
    </location>
</feature>
<accession>A0A9P3PSQ7</accession>
<dbReference type="Proteomes" id="UP001063166">
    <property type="component" value="Unassembled WGS sequence"/>
</dbReference>
<dbReference type="Pfam" id="PF20152">
    <property type="entry name" value="DUF6534"/>
    <property type="match status" value="1"/>
</dbReference>
<feature type="transmembrane region" description="Helical" evidence="1">
    <location>
        <begin position="51"/>
        <end position="75"/>
    </location>
</feature>
<proteinExistence type="predicted"/>
<keyword evidence="1" id="KW-0812">Transmembrane</keyword>
<comment type="caution">
    <text evidence="3">The sequence shown here is derived from an EMBL/GenBank/DDBJ whole genome shotgun (WGS) entry which is preliminary data.</text>
</comment>
<keyword evidence="1" id="KW-1133">Transmembrane helix</keyword>
<name>A0A9P3PSQ7_LYOSH</name>
<dbReference type="AlphaFoldDB" id="A0A9P3PSQ7"/>
<evidence type="ECO:0000313" key="4">
    <source>
        <dbReference type="Proteomes" id="UP001063166"/>
    </source>
</evidence>
<evidence type="ECO:0000313" key="3">
    <source>
        <dbReference type="EMBL" id="GLB40667.1"/>
    </source>
</evidence>
<dbReference type="PANTHER" id="PTHR40465:SF1">
    <property type="entry name" value="DUF6534 DOMAIN-CONTAINING PROTEIN"/>
    <property type="match status" value="1"/>
</dbReference>
<dbReference type="PANTHER" id="PTHR40465">
    <property type="entry name" value="CHROMOSOME 1, WHOLE GENOME SHOTGUN SEQUENCE"/>
    <property type="match status" value="1"/>
</dbReference>
<feature type="transmembrane region" description="Helical" evidence="1">
    <location>
        <begin position="250"/>
        <end position="269"/>
    </location>
</feature>
<dbReference type="EMBL" id="BRPK01000008">
    <property type="protein sequence ID" value="GLB40667.1"/>
    <property type="molecule type" value="Genomic_DNA"/>
</dbReference>
<keyword evidence="4" id="KW-1185">Reference proteome</keyword>
<feature type="transmembrane region" description="Helical" evidence="1">
    <location>
        <begin position="141"/>
        <end position="166"/>
    </location>
</feature>
<feature type="transmembrane region" description="Helical" evidence="1">
    <location>
        <begin position="178"/>
        <end position="203"/>
    </location>
</feature>
<evidence type="ECO:0000256" key="1">
    <source>
        <dbReference type="SAM" id="Phobius"/>
    </source>
</evidence>
<dbReference type="OrthoDB" id="2745105at2759"/>
<dbReference type="InterPro" id="IPR045339">
    <property type="entry name" value="DUF6534"/>
</dbReference>